<evidence type="ECO:0000313" key="8">
    <source>
        <dbReference type="Proteomes" id="UP000182278"/>
    </source>
</evidence>
<comment type="similarity">
    <text evidence="1 5">Belongs to the archease family.</text>
</comment>
<evidence type="ECO:0000256" key="4">
    <source>
        <dbReference type="ARBA" id="ARBA00022837"/>
    </source>
</evidence>
<dbReference type="Proteomes" id="UP000182278">
    <property type="component" value="Unassembled WGS sequence"/>
</dbReference>
<dbReference type="NCBIfam" id="NF001617">
    <property type="entry name" value="PRK00407.1"/>
    <property type="match status" value="1"/>
</dbReference>
<gene>
    <name evidence="7" type="ORF">AUJ66_02840</name>
</gene>
<accession>A0A1J4SGZ2</accession>
<comment type="function">
    <text evidence="5">Activates the tRNA-splicing ligase complex by facilitating the enzymatic turnover of catalytic subunit RtcB. Acts by promoting the guanylylation of RtcB, a key intermediate step in tRNA ligation. Can also alter the NTP specificity of RtcB such that ATP, dGTP or ITP is used efficiently.</text>
</comment>
<dbReference type="EMBL" id="MNUO01000044">
    <property type="protein sequence ID" value="OIN97565.1"/>
    <property type="molecule type" value="Genomic_DNA"/>
</dbReference>
<dbReference type="GO" id="GO:0006388">
    <property type="term" value="P:tRNA splicing, via endonucleolytic cleavage and ligation"/>
    <property type="evidence" value="ECO:0007669"/>
    <property type="project" value="UniProtKB-UniRule"/>
</dbReference>
<dbReference type="PANTHER" id="PTHR12682">
    <property type="entry name" value="ARCHEASE"/>
    <property type="match status" value="1"/>
</dbReference>
<dbReference type="Pfam" id="PF01951">
    <property type="entry name" value="Archease"/>
    <property type="match status" value="1"/>
</dbReference>
<name>A0A1J4SGZ2_9BACT</name>
<dbReference type="InterPro" id="IPR022952">
    <property type="entry name" value="Archease_arc"/>
</dbReference>
<feature type="binding site" evidence="5">
    <location>
        <position position="148"/>
    </location>
    <ligand>
        <name>Ca(2+)</name>
        <dbReference type="ChEBI" id="CHEBI:29108"/>
    </ligand>
</feature>
<keyword evidence="2 5" id="KW-0819">tRNA processing</keyword>
<feature type="domain" description="Archease" evidence="6">
    <location>
        <begin position="4"/>
        <end position="148"/>
    </location>
</feature>
<evidence type="ECO:0000256" key="5">
    <source>
        <dbReference type="HAMAP-Rule" id="MF_01222"/>
    </source>
</evidence>
<dbReference type="STRING" id="1817893.AUJ66_02840"/>
<keyword evidence="4 5" id="KW-0106">Calcium</keyword>
<evidence type="ECO:0000256" key="1">
    <source>
        <dbReference type="ARBA" id="ARBA00007963"/>
    </source>
</evidence>
<feature type="binding site" evidence="5">
    <location>
        <position position="147"/>
    </location>
    <ligand>
        <name>Ca(2+)</name>
        <dbReference type="ChEBI" id="CHEBI:29108"/>
    </ligand>
</feature>
<dbReference type="PANTHER" id="PTHR12682:SF11">
    <property type="entry name" value="PROTEIN ARCHEASE"/>
    <property type="match status" value="1"/>
</dbReference>
<dbReference type="SUPFAM" id="SSF69819">
    <property type="entry name" value="MTH1598-like"/>
    <property type="match status" value="1"/>
</dbReference>
<dbReference type="HAMAP" id="MF_01222">
    <property type="entry name" value="Archease_arch"/>
    <property type="match status" value="1"/>
</dbReference>
<evidence type="ECO:0000313" key="7">
    <source>
        <dbReference type="EMBL" id="OIN97565.1"/>
    </source>
</evidence>
<dbReference type="InterPro" id="IPR023572">
    <property type="entry name" value="Archease_dom"/>
</dbReference>
<dbReference type="AlphaFoldDB" id="A0A1J4SGZ2"/>
<reference evidence="7 8" key="1">
    <citation type="journal article" date="2016" name="Environ. Microbiol.">
        <title>Genomic resolution of a cold subsurface aquifer community provides metabolic insights for novel microbes adapted to high CO concentrations.</title>
        <authorList>
            <person name="Probst A.J."/>
            <person name="Castelle C.J."/>
            <person name="Singh A."/>
            <person name="Brown C.T."/>
            <person name="Anantharaman K."/>
            <person name="Sharon I."/>
            <person name="Hug L.A."/>
            <person name="Burstein D."/>
            <person name="Emerson J.B."/>
            <person name="Thomas B.C."/>
            <person name="Banfield J.F."/>
        </authorList>
    </citation>
    <scope>NUCLEOTIDE SEQUENCE [LARGE SCALE GENOMIC DNA]</scope>
    <source>
        <strain evidence="7">CG1_02_38_46</strain>
    </source>
</reference>
<protein>
    <recommendedName>
        <fullName evidence="5">Protein archease</fullName>
    </recommendedName>
</protein>
<dbReference type="GO" id="GO:0005509">
    <property type="term" value="F:calcium ion binding"/>
    <property type="evidence" value="ECO:0007669"/>
    <property type="project" value="UniProtKB-UniRule"/>
</dbReference>
<dbReference type="Gene3D" id="3.55.10.10">
    <property type="entry name" value="Archease domain"/>
    <property type="match status" value="1"/>
</dbReference>
<comment type="caution">
    <text evidence="7">The sequence shown here is derived from an EMBL/GenBank/DDBJ whole genome shotgun (WGS) entry which is preliminary data.</text>
</comment>
<evidence type="ECO:0000256" key="2">
    <source>
        <dbReference type="ARBA" id="ARBA00022694"/>
    </source>
</evidence>
<keyword evidence="3 5" id="KW-0479">Metal-binding</keyword>
<evidence type="ECO:0000256" key="3">
    <source>
        <dbReference type="ARBA" id="ARBA00022723"/>
    </source>
</evidence>
<feature type="binding site" evidence="5">
    <location>
        <position position="12"/>
    </location>
    <ligand>
        <name>Ca(2+)</name>
        <dbReference type="ChEBI" id="CHEBI:29108"/>
    </ligand>
</feature>
<dbReference type="InterPro" id="IPR002804">
    <property type="entry name" value="Archease"/>
</dbReference>
<dbReference type="InterPro" id="IPR036820">
    <property type="entry name" value="Archease_dom_sf"/>
</dbReference>
<organism evidence="7 8">
    <name type="scientific">Candidatus Desantisbacteria bacterium CG1_02_38_46</name>
    <dbReference type="NCBI Taxonomy" id="1817893"/>
    <lineage>
        <taxon>Bacteria</taxon>
        <taxon>Candidatus Desantisiibacteriota</taxon>
    </lineage>
</organism>
<proteinExistence type="inferred from homology"/>
<sequence length="148" mass="17221">MKKFKIIEHTADVGIEAYGRNLNELFANAAYGMFSIITNLDKIGEKKIVKIEISQSTLEDLIHSWLDELLFKESVDEILFRKFDVQISLNNFKQKFKLVGKAFGEKFDSKKHHLKTEIKAVTYHQLKIEEIPKRKAGSIYKTRVIFDV</sequence>
<evidence type="ECO:0000259" key="6">
    <source>
        <dbReference type="Pfam" id="PF01951"/>
    </source>
</evidence>